<keyword evidence="2" id="KW-1185">Reference proteome</keyword>
<sequence length="253" mass="27497">MVRISLCLWGAWWAGGALVASEIVEPKPLWWISPHEGGGAKPHHQQAFSHWLADRGCPVRISQTGADKSDAALVFEVRPLAAGMPWMVADTEGNQPLTVRWLVKGSRSVKHLASLEGERVALLGKASLLGHQQPVRLLEQAGVTLTDVTVFTASKYQGAMALLLHGDVFAAAFPAPLATKWSKLNELVTLAESDARLVAGVWLSSSSTKSQWMEGKQGPCAQGLLAMSRASRGDAKMQVFPEWLTGFRWPNQR</sequence>
<accession>A0ABP7MJN0</accession>
<proteinExistence type="predicted"/>
<dbReference type="Pfam" id="PF12974">
    <property type="entry name" value="Phosphonate-bd"/>
    <property type="match status" value="1"/>
</dbReference>
<reference evidence="2" key="1">
    <citation type="journal article" date="2019" name="Int. J. Syst. Evol. Microbiol.">
        <title>The Global Catalogue of Microorganisms (GCM) 10K type strain sequencing project: providing services to taxonomists for standard genome sequencing and annotation.</title>
        <authorList>
            <consortium name="The Broad Institute Genomics Platform"/>
            <consortium name="The Broad Institute Genome Sequencing Center for Infectious Disease"/>
            <person name="Wu L."/>
            <person name="Ma J."/>
        </authorList>
    </citation>
    <scope>NUCLEOTIDE SEQUENCE [LARGE SCALE GENOMIC DNA]</scope>
    <source>
        <strain evidence="2">JCM 17551</strain>
    </source>
</reference>
<evidence type="ECO:0000313" key="1">
    <source>
        <dbReference type="EMBL" id="GAA3923065.1"/>
    </source>
</evidence>
<protein>
    <submittedName>
        <fullName evidence="1">Uncharacterized protein</fullName>
    </submittedName>
</protein>
<dbReference type="SUPFAM" id="SSF53850">
    <property type="entry name" value="Periplasmic binding protein-like II"/>
    <property type="match status" value="1"/>
</dbReference>
<dbReference type="Gene3D" id="3.40.190.10">
    <property type="entry name" value="Periplasmic binding protein-like II"/>
    <property type="match status" value="2"/>
</dbReference>
<comment type="caution">
    <text evidence="1">The sequence shown here is derived from an EMBL/GenBank/DDBJ whole genome shotgun (WGS) entry which is preliminary data.</text>
</comment>
<dbReference type="EMBL" id="BAABBN010000006">
    <property type="protein sequence ID" value="GAA3923065.1"/>
    <property type="molecule type" value="Genomic_DNA"/>
</dbReference>
<dbReference type="Proteomes" id="UP001501565">
    <property type="component" value="Unassembled WGS sequence"/>
</dbReference>
<name>A0ABP7MJN0_9GAMM</name>
<evidence type="ECO:0000313" key="2">
    <source>
        <dbReference type="Proteomes" id="UP001501565"/>
    </source>
</evidence>
<gene>
    <name evidence="1" type="ORF">GCM10022277_18730</name>
</gene>
<organism evidence="1 2">
    <name type="scientific">Litoribacillus peritrichatus</name>
    <dbReference type="NCBI Taxonomy" id="718191"/>
    <lineage>
        <taxon>Bacteria</taxon>
        <taxon>Pseudomonadati</taxon>
        <taxon>Pseudomonadota</taxon>
        <taxon>Gammaproteobacteria</taxon>
        <taxon>Oceanospirillales</taxon>
        <taxon>Oceanospirillaceae</taxon>
        <taxon>Litoribacillus</taxon>
    </lineage>
</organism>